<comment type="caution">
    <text evidence="1">The sequence shown here is derived from an EMBL/GenBank/DDBJ whole genome shotgun (WGS) entry which is preliminary data.</text>
</comment>
<name>A0AAV9MGJ4_9SOLN</name>
<gene>
    <name evidence="1" type="ORF">R3W88_000743</name>
</gene>
<reference evidence="1 2" key="1">
    <citation type="submission" date="2023-10" db="EMBL/GenBank/DDBJ databases">
        <title>Genome-Wide Identification Analysis in wild type Solanum Pinnatisectum Reveals Some Genes Defensing Phytophthora Infestans.</title>
        <authorList>
            <person name="Sun C."/>
        </authorList>
    </citation>
    <scope>NUCLEOTIDE SEQUENCE [LARGE SCALE GENOMIC DNA]</scope>
    <source>
        <strain evidence="1">LQN</strain>
        <tissue evidence="1">Leaf</tissue>
    </source>
</reference>
<protein>
    <submittedName>
        <fullName evidence="1">Uncharacterized protein</fullName>
    </submittedName>
</protein>
<evidence type="ECO:0000313" key="2">
    <source>
        <dbReference type="Proteomes" id="UP001311915"/>
    </source>
</evidence>
<dbReference type="AlphaFoldDB" id="A0AAV9MGJ4"/>
<proteinExistence type="predicted"/>
<accession>A0AAV9MGJ4</accession>
<dbReference type="EMBL" id="JAWPEI010000001">
    <property type="protein sequence ID" value="KAK4737046.1"/>
    <property type="molecule type" value="Genomic_DNA"/>
</dbReference>
<dbReference type="Proteomes" id="UP001311915">
    <property type="component" value="Unassembled WGS sequence"/>
</dbReference>
<evidence type="ECO:0000313" key="1">
    <source>
        <dbReference type="EMBL" id="KAK4737046.1"/>
    </source>
</evidence>
<sequence length="124" mass="13859">MEVTKASVSTIFPNIVPLTQIFVSLMDTISEKLTPKGSLSSLVGGTSSSPELTDALVTGLGPAIRGEMTLERSNRWARKRKRAGSDYLLVAEWLREGSIPIFFTFYVLTLPFKLKLVYYFHNEN</sequence>
<keyword evidence="2" id="KW-1185">Reference proteome</keyword>
<organism evidence="1 2">
    <name type="scientific">Solanum pinnatisectum</name>
    <name type="common">tansyleaf nightshade</name>
    <dbReference type="NCBI Taxonomy" id="50273"/>
    <lineage>
        <taxon>Eukaryota</taxon>
        <taxon>Viridiplantae</taxon>
        <taxon>Streptophyta</taxon>
        <taxon>Embryophyta</taxon>
        <taxon>Tracheophyta</taxon>
        <taxon>Spermatophyta</taxon>
        <taxon>Magnoliopsida</taxon>
        <taxon>eudicotyledons</taxon>
        <taxon>Gunneridae</taxon>
        <taxon>Pentapetalae</taxon>
        <taxon>asterids</taxon>
        <taxon>lamiids</taxon>
        <taxon>Solanales</taxon>
        <taxon>Solanaceae</taxon>
        <taxon>Solanoideae</taxon>
        <taxon>Solaneae</taxon>
        <taxon>Solanum</taxon>
    </lineage>
</organism>